<dbReference type="RefSeq" id="WP_088257678.1">
    <property type="nucleotide sequence ID" value="NZ_NIDE01000014.1"/>
</dbReference>
<comment type="caution">
    <text evidence="1">The sequence shown here is derived from an EMBL/GenBank/DDBJ whole genome shotgun (WGS) entry which is preliminary data.</text>
</comment>
<dbReference type="EMBL" id="NIDE01000014">
    <property type="protein sequence ID" value="OWK37838.1"/>
    <property type="molecule type" value="Genomic_DNA"/>
</dbReference>
<proteinExistence type="predicted"/>
<evidence type="ECO:0000313" key="1">
    <source>
        <dbReference type="EMBL" id="OWK37838.1"/>
    </source>
</evidence>
<reference evidence="2" key="1">
    <citation type="submission" date="2017-06" db="EMBL/GenBank/DDBJ databases">
        <title>Genome analysis of Fimbriiglobus ruber SP5, the first member of the order Planctomycetales with confirmed chitinolytic capability.</title>
        <authorList>
            <person name="Ravin N.V."/>
            <person name="Rakitin A.L."/>
            <person name="Ivanova A.A."/>
            <person name="Beletsky A.V."/>
            <person name="Kulichevskaya I.S."/>
            <person name="Mardanov A.V."/>
            <person name="Dedysh S.N."/>
        </authorList>
    </citation>
    <scope>NUCLEOTIDE SEQUENCE [LARGE SCALE GENOMIC DNA]</scope>
    <source>
        <strain evidence="2">SP5</strain>
    </source>
</reference>
<evidence type="ECO:0000313" key="2">
    <source>
        <dbReference type="Proteomes" id="UP000214646"/>
    </source>
</evidence>
<keyword evidence="2" id="KW-1185">Reference proteome</keyword>
<sequence length="106" mass="11920">MNQMIESTCYYLVVEIQGGDAVLIFLGKDPAPDREGEPVELDLLPPCERFGGTGGVASGRPVIGRWPGTMRFRQFRTVSELTQAGWELVSRHRVCDCWDDYQSPWA</sequence>
<accession>A0A225DH23</accession>
<dbReference type="Proteomes" id="UP000214646">
    <property type="component" value="Unassembled WGS sequence"/>
</dbReference>
<name>A0A225DH23_9BACT</name>
<protein>
    <submittedName>
        <fullName evidence="1">Uncharacterized protein</fullName>
    </submittedName>
</protein>
<gene>
    <name evidence="1" type="ORF">FRUB_06958</name>
</gene>
<organism evidence="1 2">
    <name type="scientific">Fimbriiglobus ruber</name>
    <dbReference type="NCBI Taxonomy" id="1908690"/>
    <lineage>
        <taxon>Bacteria</taxon>
        <taxon>Pseudomonadati</taxon>
        <taxon>Planctomycetota</taxon>
        <taxon>Planctomycetia</taxon>
        <taxon>Gemmatales</taxon>
        <taxon>Gemmataceae</taxon>
        <taxon>Fimbriiglobus</taxon>
    </lineage>
</organism>
<dbReference type="AlphaFoldDB" id="A0A225DH23"/>